<name>A0A6I9ULX0_SESIN</name>
<evidence type="ECO:0000313" key="3">
    <source>
        <dbReference type="RefSeq" id="XP_011100235.1"/>
    </source>
</evidence>
<keyword evidence="2" id="KW-1185">Reference proteome</keyword>
<evidence type="ECO:0000313" key="2">
    <source>
        <dbReference type="Proteomes" id="UP000504604"/>
    </source>
</evidence>
<proteinExistence type="predicted"/>
<feature type="region of interest" description="Disordered" evidence="1">
    <location>
        <begin position="386"/>
        <end position="409"/>
    </location>
</feature>
<evidence type="ECO:0000256" key="1">
    <source>
        <dbReference type="SAM" id="MobiDB-lite"/>
    </source>
</evidence>
<dbReference type="KEGG" id="sind:105178465"/>
<sequence>MVEFGIDCFKLNKMDMKALAKSKRAHSLHHSKKHHPNPASKAASSSSGDKKPVGKQAKEKPAQSHGARPLPSNWDRYNEDSDVGSEDTAGTSSSQPTEFVMPKSKGADYGHLISEATAQSEANYSSDVLSLFDDVIHDFTQDFGPMLAAKGQSILSWIADDSFEFESKTSSNFEAPFLSLNLNALAEQLGKAKLSERLFLEPDLLPPELLGDESQACGEDNDSQTAVAIDTGTSTLGYKQEGSKNFEQFREPSSFTTTSGNLSVQTSEGLKAIKQIKEDTFQSQGNYRSISSNPISERIVDSTSGNPPIFEAASAEAELDMLLSSFNEAKLLGSSSAASTGILSTAAASAETLKKGTDIMKPATTPVDVYDGIDDLLEETSHLIKTEGKRPSQMVTPSPDDISSAMNPTSKSKLLDDFDSWLDTI</sequence>
<dbReference type="FunCoup" id="A0A6I9ULX0">
    <property type="interactions" value="1111"/>
</dbReference>
<dbReference type="InterPro" id="IPR053342">
    <property type="entry name" value="Exosome_cofactor/PTGS_suppr"/>
</dbReference>
<feature type="compositionally biased region" description="Polar residues" evidence="1">
    <location>
        <begin position="88"/>
        <end position="97"/>
    </location>
</feature>
<dbReference type="Proteomes" id="UP000504604">
    <property type="component" value="Linkage group LG16"/>
</dbReference>
<dbReference type="PANTHER" id="PTHR37260">
    <property type="entry name" value="PHOSPHORELAY PROTEIN"/>
    <property type="match status" value="1"/>
</dbReference>
<dbReference type="PANTHER" id="PTHR37260:SF2">
    <property type="entry name" value="PROTEIN ECERIFERUM 16"/>
    <property type="match status" value="1"/>
</dbReference>
<organism evidence="2 3">
    <name type="scientific">Sesamum indicum</name>
    <name type="common">Oriental sesame</name>
    <name type="synonym">Sesamum orientale</name>
    <dbReference type="NCBI Taxonomy" id="4182"/>
    <lineage>
        <taxon>Eukaryota</taxon>
        <taxon>Viridiplantae</taxon>
        <taxon>Streptophyta</taxon>
        <taxon>Embryophyta</taxon>
        <taxon>Tracheophyta</taxon>
        <taxon>Spermatophyta</taxon>
        <taxon>Magnoliopsida</taxon>
        <taxon>eudicotyledons</taxon>
        <taxon>Gunneridae</taxon>
        <taxon>Pentapetalae</taxon>
        <taxon>asterids</taxon>
        <taxon>lamiids</taxon>
        <taxon>Lamiales</taxon>
        <taxon>Pedaliaceae</taxon>
        <taxon>Sesamum</taxon>
    </lineage>
</organism>
<protein>
    <submittedName>
        <fullName evidence="3">Uncharacterized protein LOC105178465 isoform X1</fullName>
    </submittedName>
</protein>
<dbReference type="InParanoid" id="A0A6I9ULX0"/>
<feature type="compositionally biased region" description="Basic and acidic residues" evidence="1">
    <location>
        <begin position="48"/>
        <end position="62"/>
    </location>
</feature>
<dbReference type="AlphaFoldDB" id="A0A6I9ULX0"/>
<accession>A0A6I9ULX0</accession>
<dbReference type="RefSeq" id="XP_011100235.1">
    <property type="nucleotide sequence ID" value="XM_011101933.2"/>
</dbReference>
<reference evidence="3" key="1">
    <citation type="submission" date="2025-08" db="UniProtKB">
        <authorList>
            <consortium name="RefSeq"/>
        </authorList>
    </citation>
    <scope>IDENTIFICATION</scope>
</reference>
<feature type="compositionally biased region" description="Basic residues" evidence="1">
    <location>
        <begin position="20"/>
        <end position="36"/>
    </location>
</feature>
<dbReference type="OrthoDB" id="685075at2759"/>
<gene>
    <name evidence="3" type="primary">LOC105178465</name>
</gene>
<feature type="region of interest" description="Disordered" evidence="1">
    <location>
        <begin position="20"/>
        <end position="101"/>
    </location>
</feature>
<dbReference type="GeneID" id="105178465"/>